<dbReference type="Pfam" id="PF01636">
    <property type="entry name" value="APH"/>
    <property type="match status" value="1"/>
</dbReference>
<evidence type="ECO:0000259" key="1">
    <source>
        <dbReference type="Pfam" id="PF01636"/>
    </source>
</evidence>
<dbReference type="GeneID" id="81370242"/>
<dbReference type="InterPro" id="IPR011009">
    <property type="entry name" value="Kinase-like_dom_sf"/>
</dbReference>
<accession>A0A9W9VXP0</accession>
<dbReference type="OrthoDB" id="2906425at2759"/>
<dbReference type="SUPFAM" id="SSF56112">
    <property type="entry name" value="Protein kinase-like (PK-like)"/>
    <property type="match status" value="1"/>
</dbReference>
<dbReference type="EMBL" id="JAPZBU010000008">
    <property type="protein sequence ID" value="KAJ5391135.1"/>
    <property type="molecule type" value="Genomic_DNA"/>
</dbReference>
<keyword evidence="3" id="KW-1185">Reference proteome</keyword>
<dbReference type="InterPro" id="IPR002575">
    <property type="entry name" value="Aminoglycoside_PTrfase"/>
</dbReference>
<dbReference type="Proteomes" id="UP001147747">
    <property type="component" value="Unassembled WGS sequence"/>
</dbReference>
<sequence>MPNLPGLLAEASRLHSGMKCRLPNDYDSPLRGGTHDVFKLEFADSTEWALRICRDAHDWPAELRAVKTLQHIKRHHPHIRAPTVHGTKHPVWFMDWMDGEPLSRWDLQIPIKTRQYFLEDLAEFLLLLWSTPAPASPYPAPVVPYSKWLTQAIDRQLNRTLSGESRWGDALEYLVMRSMIPSYSVAVDEYSSIGIAHGDLNVHNILVDLDIRLSGVIDWDWLYLGPLPSVIHHPWFMADIPGWKNDWVQEGQNFEQDRAYLEGVIRKKEKERQLDSTISTLLHGSKDRMFFQAAISMPGIHEQFVETHCARTDGNMAIANQQLQAVLAIHPGWEKQPGVQRIRQMVKED</sequence>
<dbReference type="RefSeq" id="XP_056486813.1">
    <property type="nucleotide sequence ID" value="XM_056631262.1"/>
</dbReference>
<dbReference type="Gene3D" id="3.90.1200.10">
    <property type="match status" value="1"/>
</dbReference>
<proteinExistence type="predicted"/>
<name>A0A9W9VXP0_9EURO</name>
<dbReference type="AlphaFoldDB" id="A0A9W9VXP0"/>
<comment type="caution">
    <text evidence="2">The sequence shown here is derived from an EMBL/GenBank/DDBJ whole genome shotgun (WGS) entry which is preliminary data.</text>
</comment>
<reference evidence="2" key="2">
    <citation type="journal article" date="2023" name="IMA Fungus">
        <title>Comparative genomic study of the Penicillium genus elucidates a diverse pangenome and 15 lateral gene transfer events.</title>
        <authorList>
            <person name="Petersen C."/>
            <person name="Sorensen T."/>
            <person name="Nielsen M.R."/>
            <person name="Sondergaard T.E."/>
            <person name="Sorensen J.L."/>
            <person name="Fitzpatrick D.A."/>
            <person name="Frisvad J.C."/>
            <person name="Nielsen K.L."/>
        </authorList>
    </citation>
    <scope>NUCLEOTIDE SEQUENCE</scope>
    <source>
        <strain evidence="2">IBT 29677</strain>
    </source>
</reference>
<feature type="domain" description="Aminoglycoside phosphotransferase" evidence="1">
    <location>
        <begin position="29"/>
        <end position="226"/>
    </location>
</feature>
<evidence type="ECO:0000313" key="2">
    <source>
        <dbReference type="EMBL" id="KAJ5391135.1"/>
    </source>
</evidence>
<dbReference type="PANTHER" id="PTHR21310">
    <property type="entry name" value="AMINOGLYCOSIDE PHOSPHOTRANSFERASE-RELATED-RELATED"/>
    <property type="match status" value="1"/>
</dbReference>
<reference evidence="2" key="1">
    <citation type="submission" date="2022-12" db="EMBL/GenBank/DDBJ databases">
        <authorList>
            <person name="Petersen C."/>
        </authorList>
    </citation>
    <scope>NUCLEOTIDE SEQUENCE</scope>
    <source>
        <strain evidence="2">IBT 29677</strain>
    </source>
</reference>
<evidence type="ECO:0000313" key="3">
    <source>
        <dbReference type="Proteomes" id="UP001147747"/>
    </source>
</evidence>
<gene>
    <name evidence="2" type="ORF">N7509_006625</name>
</gene>
<protein>
    <recommendedName>
        <fullName evidence="1">Aminoglycoside phosphotransferase domain-containing protein</fullName>
    </recommendedName>
</protein>
<dbReference type="InterPro" id="IPR051678">
    <property type="entry name" value="AGP_Transferase"/>
</dbReference>
<organism evidence="2 3">
    <name type="scientific">Penicillium cosmopolitanum</name>
    <dbReference type="NCBI Taxonomy" id="1131564"/>
    <lineage>
        <taxon>Eukaryota</taxon>
        <taxon>Fungi</taxon>
        <taxon>Dikarya</taxon>
        <taxon>Ascomycota</taxon>
        <taxon>Pezizomycotina</taxon>
        <taxon>Eurotiomycetes</taxon>
        <taxon>Eurotiomycetidae</taxon>
        <taxon>Eurotiales</taxon>
        <taxon>Aspergillaceae</taxon>
        <taxon>Penicillium</taxon>
    </lineage>
</organism>